<dbReference type="EMBL" id="JACOGC010000001">
    <property type="protein sequence ID" value="MBC3884055.1"/>
    <property type="molecule type" value="Genomic_DNA"/>
</dbReference>
<dbReference type="RefSeq" id="WP_186861673.1">
    <property type="nucleotide sequence ID" value="NZ_JACOGC010000001.1"/>
</dbReference>
<keyword evidence="2" id="KW-1185">Reference proteome</keyword>
<evidence type="ECO:0000313" key="2">
    <source>
        <dbReference type="Proteomes" id="UP000613113"/>
    </source>
</evidence>
<accession>A0ABR6YJH6</accession>
<comment type="caution">
    <text evidence="1">The sequence shown here is derived from an EMBL/GenBank/DDBJ whole genome shotgun (WGS) entry which is preliminary data.</text>
</comment>
<evidence type="ECO:0000313" key="1">
    <source>
        <dbReference type="EMBL" id="MBC3884055.1"/>
    </source>
</evidence>
<organism evidence="1 2">
    <name type="scientific">Undibacterium griseum</name>
    <dbReference type="NCBI Taxonomy" id="2762295"/>
    <lineage>
        <taxon>Bacteria</taxon>
        <taxon>Pseudomonadati</taxon>
        <taxon>Pseudomonadota</taxon>
        <taxon>Betaproteobacteria</taxon>
        <taxon>Burkholderiales</taxon>
        <taxon>Oxalobacteraceae</taxon>
        <taxon>Undibacterium</taxon>
    </lineage>
</organism>
<protein>
    <submittedName>
        <fullName evidence="1">Uncharacterized protein</fullName>
    </submittedName>
</protein>
<sequence>MSDQKEKEKDPYYKMSDALDELRYDAVGKTGKTVAGLKLVGKGLYNLTRFTFKEAIPEFNNRAQKEIDKAKSGK</sequence>
<dbReference type="Proteomes" id="UP000613113">
    <property type="component" value="Unassembled WGS sequence"/>
</dbReference>
<proteinExistence type="predicted"/>
<name>A0ABR6YJH6_9BURK</name>
<reference evidence="1 2" key="1">
    <citation type="submission" date="2020-08" db="EMBL/GenBank/DDBJ databases">
        <title>Novel species isolated from subtropical streams in China.</title>
        <authorList>
            <person name="Lu H."/>
        </authorList>
    </citation>
    <scope>NUCLEOTIDE SEQUENCE [LARGE SCALE GENOMIC DNA]</scope>
    <source>
        <strain evidence="1 2">FT31W</strain>
    </source>
</reference>
<gene>
    <name evidence="1" type="ORF">H8K27_02810</name>
</gene>